<proteinExistence type="predicted"/>
<keyword evidence="7" id="KW-1185">Reference proteome</keyword>
<accession>A0ABP9VZF1</accession>
<evidence type="ECO:0000313" key="6">
    <source>
        <dbReference type="EMBL" id="GAA5509645.1"/>
    </source>
</evidence>
<evidence type="ECO:0000256" key="5">
    <source>
        <dbReference type="ARBA" id="ARBA00022975"/>
    </source>
</evidence>
<dbReference type="EMBL" id="BAABRO010000015">
    <property type="protein sequence ID" value="GAA5509645.1"/>
    <property type="molecule type" value="Genomic_DNA"/>
</dbReference>
<evidence type="ECO:0000256" key="4">
    <source>
        <dbReference type="ARBA" id="ARBA00022643"/>
    </source>
</evidence>
<name>A0ABP9VZF1_9BACT</name>
<sequence>MSIDLATHYGGLTLRSPIVVGACPLSTDDHMRARLQAAGAGAIVLPSIFEEQVIDWTKKVGRPITYRERKLLARSERLKIRSTCTDADGYLALVKRATSQLDIPVIASMNGYAANGWLDYAGELQEADAAAIELNVHHPPVNEYSGSGQIEESIVAAIEEIDQAIAIPLFVKIERIGVSLPHLARRVCSGASGFVVYGRGPDTDICLENLKLKSMWSLTSPGSAIQLIDPIMRIHSNCPAMSIAASGGIASSEDVIKVLLAGADVAMVTSELYRSGPDVIGKLIDGLVEFMKQHQFNSINDLQLNRPIEFADEEARVHYVAALSARLSVVRPNAFGE</sequence>
<dbReference type="PANTHER" id="PTHR48109">
    <property type="entry name" value="DIHYDROOROTATE DEHYDROGENASE (QUINONE), MITOCHONDRIAL-RELATED"/>
    <property type="match status" value="1"/>
</dbReference>
<dbReference type="InterPro" id="IPR013785">
    <property type="entry name" value="Aldolase_TIM"/>
</dbReference>
<evidence type="ECO:0000313" key="7">
    <source>
        <dbReference type="Proteomes" id="UP001416858"/>
    </source>
</evidence>
<dbReference type="SUPFAM" id="SSF51395">
    <property type="entry name" value="FMN-linked oxidoreductases"/>
    <property type="match status" value="1"/>
</dbReference>
<keyword evidence="3" id="KW-0285">Flavoprotein</keyword>
<dbReference type="RefSeq" id="WP_345686887.1">
    <property type="nucleotide sequence ID" value="NZ_BAABRO010000015.1"/>
</dbReference>
<evidence type="ECO:0000256" key="3">
    <source>
        <dbReference type="ARBA" id="ARBA00022630"/>
    </source>
</evidence>
<evidence type="ECO:0000256" key="1">
    <source>
        <dbReference type="ARBA" id="ARBA00001917"/>
    </source>
</evidence>
<protein>
    <submittedName>
        <fullName evidence="6">Dihydroorotate dehydrogenase</fullName>
    </submittedName>
</protein>
<comment type="pathway">
    <text evidence="2">Pyrimidine metabolism; UMP biosynthesis via de novo pathway.</text>
</comment>
<dbReference type="PIRSF" id="PIRSF000164">
    <property type="entry name" value="DHO_oxidase"/>
    <property type="match status" value="1"/>
</dbReference>
<keyword evidence="4" id="KW-0288">FMN</keyword>
<reference evidence="6 7" key="1">
    <citation type="submission" date="2024-02" db="EMBL/GenBank/DDBJ databases">
        <title>Rhodopirellula caenicola NBRC 110016.</title>
        <authorList>
            <person name="Ichikawa N."/>
            <person name="Katano-Makiyama Y."/>
            <person name="Hidaka K."/>
        </authorList>
    </citation>
    <scope>NUCLEOTIDE SEQUENCE [LARGE SCALE GENOMIC DNA]</scope>
    <source>
        <strain evidence="6 7">NBRC 110016</strain>
    </source>
</reference>
<organism evidence="6 7">
    <name type="scientific">Novipirellula caenicola</name>
    <dbReference type="NCBI Taxonomy" id="1536901"/>
    <lineage>
        <taxon>Bacteria</taxon>
        <taxon>Pseudomonadati</taxon>
        <taxon>Planctomycetota</taxon>
        <taxon>Planctomycetia</taxon>
        <taxon>Pirellulales</taxon>
        <taxon>Pirellulaceae</taxon>
        <taxon>Novipirellula</taxon>
    </lineage>
</organism>
<dbReference type="InterPro" id="IPR050074">
    <property type="entry name" value="DHO_dehydrogenase"/>
</dbReference>
<gene>
    <name evidence="6" type="primary">pyrD_3</name>
    <name evidence="6" type="ORF">Rcae01_05145</name>
</gene>
<comment type="caution">
    <text evidence="6">The sequence shown here is derived from an EMBL/GenBank/DDBJ whole genome shotgun (WGS) entry which is preliminary data.</text>
</comment>
<evidence type="ECO:0000256" key="2">
    <source>
        <dbReference type="ARBA" id="ARBA00004725"/>
    </source>
</evidence>
<dbReference type="Gene3D" id="3.20.20.70">
    <property type="entry name" value="Aldolase class I"/>
    <property type="match status" value="1"/>
</dbReference>
<dbReference type="PANTHER" id="PTHR48109:SF3">
    <property type="entry name" value="SLL0744 PROTEIN"/>
    <property type="match status" value="1"/>
</dbReference>
<dbReference type="Proteomes" id="UP001416858">
    <property type="component" value="Unassembled WGS sequence"/>
</dbReference>
<dbReference type="InterPro" id="IPR012135">
    <property type="entry name" value="Dihydroorotate_DH_1_2"/>
</dbReference>
<comment type="cofactor">
    <cofactor evidence="1">
        <name>FMN</name>
        <dbReference type="ChEBI" id="CHEBI:58210"/>
    </cofactor>
</comment>
<keyword evidence="5" id="KW-0665">Pyrimidine biosynthesis</keyword>